<dbReference type="eggNOG" id="COG2374">
    <property type="taxonomic scope" value="Bacteria"/>
</dbReference>
<dbReference type="PROSITE" id="PS51127">
    <property type="entry name" value="BIG1"/>
    <property type="match status" value="2"/>
</dbReference>
<dbReference type="eggNOG" id="COG4932">
    <property type="taxonomic scope" value="Bacteria"/>
</dbReference>
<dbReference type="HOGENOM" id="CLU_260425_0_0_6"/>
<reference evidence="3" key="1">
    <citation type="submission" date="2015-12" db="EMBL/GenBank/DDBJ databases">
        <authorList>
            <person name="Tikhonova T.V."/>
            <person name="Pavlov A.R."/>
            <person name="Beletsky A.V."/>
            <person name="Mardanov A.V."/>
            <person name="Sorokin D.Y."/>
            <person name="Ravin N.V."/>
            <person name="Popov V.O."/>
        </authorList>
    </citation>
    <scope>NUCLEOTIDE SEQUENCE</scope>
    <source>
        <strain evidence="3">DSM 14787</strain>
    </source>
</reference>
<keyword evidence="4" id="KW-1185">Reference proteome</keyword>
<feature type="domain" description="Big-1" evidence="2">
    <location>
        <begin position="902"/>
        <end position="1000"/>
    </location>
</feature>
<dbReference type="InterPro" id="IPR008964">
    <property type="entry name" value="Invasin/intimin_cell_adhesion"/>
</dbReference>
<dbReference type="GO" id="GO:0009279">
    <property type="term" value="C:cell outer membrane"/>
    <property type="evidence" value="ECO:0007669"/>
    <property type="project" value="TreeGrafter"/>
</dbReference>
<name>L0E1C5_THIND</name>
<protein>
    <submittedName>
        <fullName evidence="3">Ig-like, group 1</fullName>
    </submittedName>
</protein>
<accession>L0E1C5</accession>
<evidence type="ECO:0000313" key="3">
    <source>
        <dbReference type="EMBL" id="AGA35103.1"/>
    </source>
</evidence>
<dbReference type="Pfam" id="PF02369">
    <property type="entry name" value="Big_1"/>
    <property type="match status" value="3"/>
</dbReference>
<dbReference type="PATRIC" id="fig|1255043.3.peg.3498"/>
<proteinExistence type="inferred from homology"/>
<sequence>MVSINVTEVTVSPGGSVRMGVLLDRPAPNRISIGLVAPGAGDDFVLPASVSVSAGSSSAQFTVEAAADAMDKAVQIVLSSGTGYTLGAPTEATVTASPELLPEVELAGGNTELFPGASTVYALRLPAPAAEDIAVNLLTVGNSEQFSVPGAVIIPRGQSAAAFRVEASPSAQLGASVELSIASGARYNVGIPSSATLTIGPGLAPVARLEGGASTLAPGSETRYVVALNQPAATDITLNLATTGALAQFQVPENVVIPAGQSAAGFSVEAIPNALLGAAIQINLVAGGGYTVGTPLSANVTVGSDLLPEVSLVGGDSSLAPGSETRYAVELDQPAPSAVTVNLVLTGDSGEFTAPASVVIPAGRSAESFVVSASMDAQVGASVQLTIVPGATYRVGAPNSATISIVADQLPEATLLGGNANIAPGGGATYVVELSRPAQRELPVNLAVSGDTGQFGFPSSVTVPAGASSASFQVTGNADALLGASIEINLVAGPGYIVGSPSSGSVTIGEGLAVVASLVGGDSTLSPGAQTQYVILLNQRAASSVTVNLTTSGDSGQFDVPASVTIPAGASSGAFSVSASDTATAGAAVQINLAPGEDYTIGTPATATVTVGTQVLPQVSLVGGNVTIAPGDSTTYLLLLDQPTATDISVNLAVAGATDRFTVPATVPIDAGESSATFLVEAGPDAEGQSIEILLAAGVGYTVGAPSSVTVTGGPAVGPVEPVGSVVLLASSPQLSSSGQDTVTLTAFVRNANNVLMEGVPVSFAADNDGTLLVTRAVTDASGTAQAELSTAGNKTNRTITATATADGISDSVEVRVVGTTIAISGPSVAGVGDNVELTLTLRDSAGTAIGGVPLSVSFPDGNILSDPNPVTAANGQATVTLGLTTEGENTVTVSGAGAQATATITVSPDSLVFVTPDPHAEIPLGTSEPVTVRLESNGVPTSGVEVTFVATRGGFIPSTMVTDGAGEATVSISANNAGPSVITATAATGASAQREILFVATVADSITLQAEPAVIGTNLPGETSEQSEILAVVRDPDGNLVKGKTVNFNLTDITGGTISPASVVTDVFGRAITTYTAGSTASAQNGVRVDAMVADTPSVNAFVELTVAQKSLFITLGTGNVIERDDVRFFKPYGVLITDAAGNPVPNAEVTIEVFPVAYRKGSWQRTPPAPWELVDTLDPSNPSNVLNLGPSHPLDGRLGCLNEDFTDRNGIFDPSKDFNGNGVLDPGNVVTVSEANLTTDATGFADFDVVYFQVFANWVDVELTARALVAGSEATKRVYFELPIAAADLTSGAGPAGNPSPFGTSDSCANPL</sequence>
<dbReference type="Proteomes" id="UP000010809">
    <property type="component" value="Chromosome"/>
</dbReference>
<evidence type="ECO:0000259" key="2">
    <source>
        <dbReference type="PROSITE" id="PS51127"/>
    </source>
</evidence>
<dbReference type="InterPro" id="IPR051715">
    <property type="entry name" value="Intimin-Invasin_domain"/>
</dbReference>
<dbReference type="PROSITE" id="PS50194">
    <property type="entry name" value="FILAMIN_REPEAT"/>
    <property type="match status" value="1"/>
</dbReference>
<evidence type="ECO:0000313" key="4">
    <source>
        <dbReference type="Proteomes" id="UP000010809"/>
    </source>
</evidence>
<dbReference type="SUPFAM" id="SSF49373">
    <property type="entry name" value="Invasin/intimin cell-adhesion fragments"/>
    <property type="match status" value="4"/>
</dbReference>
<feature type="domain" description="Big-1" evidence="2">
    <location>
        <begin position="725"/>
        <end position="818"/>
    </location>
</feature>
<organism evidence="3 4">
    <name type="scientific">Thioalkalivibrio nitratireducens (strain DSM 14787 / UNIQEM 213 / ALEN2)</name>
    <dbReference type="NCBI Taxonomy" id="1255043"/>
    <lineage>
        <taxon>Bacteria</taxon>
        <taxon>Pseudomonadati</taxon>
        <taxon>Pseudomonadota</taxon>
        <taxon>Gammaproteobacteria</taxon>
        <taxon>Chromatiales</taxon>
        <taxon>Ectothiorhodospiraceae</taxon>
        <taxon>Thioalkalivibrio</taxon>
    </lineage>
</organism>
<dbReference type="STRING" id="1255043.TVNIR_3467"/>
<dbReference type="EMBL" id="CP003989">
    <property type="protein sequence ID" value="AGA35103.1"/>
    <property type="molecule type" value="Genomic_DNA"/>
</dbReference>
<dbReference type="InterPro" id="IPR017868">
    <property type="entry name" value="Filamin/ABP280_repeat-like"/>
</dbReference>
<dbReference type="SMART" id="SM00634">
    <property type="entry name" value="BID_1"/>
    <property type="match status" value="4"/>
</dbReference>
<evidence type="ECO:0000256" key="1">
    <source>
        <dbReference type="ARBA" id="ARBA00010116"/>
    </source>
</evidence>
<dbReference type="InterPro" id="IPR013783">
    <property type="entry name" value="Ig-like_fold"/>
</dbReference>
<dbReference type="Gene3D" id="2.60.40.10">
    <property type="entry name" value="Immunoglobulins"/>
    <property type="match status" value="4"/>
</dbReference>
<dbReference type="PANTHER" id="PTHR39576">
    <property type="entry name" value="ATTACHING AND EFFACING PROTEIN HOMOLOG-RELATED-RELATED"/>
    <property type="match status" value="1"/>
</dbReference>
<dbReference type="InterPro" id="IPR003344">
    <property type="entry name" value="Big_1_dom"/>
</dbReference>
<dbReference type="PANTHER" id="PTHR39576:SF1">
    <property type="entry name" value="INVASIN"/>
    <property type="match status" value="1"/>
</dbReference>
<dbReference type="KEGG" id="tni:TVNIR_3467"/>
<gene>
    <name evidence="3" type="primary">yeeJ [C]</name>
    <name evidence="3" type="ordered locus">TVNIR_3467</name>
</gene>
<comment type="similarity">
    <text evidence="1">Belongs to the intimin/invasin family.</text>
</comment>